<name>A0A126QSC9_9BACT</name>
<dbReference type="Pfam" id="PF07811">
    <property type="entry name" value="TadE"/>
    <property type="match status" value="1"/>
</dbReference>
<feature type="domain" description="TadE-like" evidence="1">
    <location>
        <begin position="2"/>
        <end position="39"/>
    </location>
</feature>
<gene>
    <name evidence="2" type="ORF">AWY79_16690</name>
    <name evidence="3" type="ORF">EDC59_102372</name>
</gene>
<evidence type="ECO:0000259" key="1">
    <source>
        <dbReference type="Pfam" id="PF07811"/>
    </source>
</evidence>
<proteinExistence type="predicted"/>
<reference evidence="3 5" key="2">
    <citation type="submission" date="2019-03" db="EMBL/GenBank/DDBJ databases">
        <title>Genomic Encyclopedia of Type Strains, Phase IV (KMG-IV): sequencing the most valuable type-strain genomes for metagenomic binning, comparative biology and taxonomic classification.</title>
        <authorList>
            <person name="Goeker M."/>
        </authorList>
    </citation>
    <scope>NUCLEOTIDE SEQUENCE [LARGE SCALE GENOMIC DNA]</scope>
    <source>
        <strain evidence="3 5">DSM 101483</strain>
    </source>
</reference>
<dbReference type="Proteomes" id="UP000055611">
    <property type="component" value="Chromosome"/>
</dbReference>
<dbReference type="AlphaFoldDB" id="A0A126QSC9"/>
<reference evidence="2 4" key="1">
    <citation type="journal article" date="2016" name="Front. Microbiol.">
        <title>Genome Sequence of the Piezophilic, Mesophilic Sulfate-Reducing Bacterium Desulfovibrio indicus J2T.</title>
        <authorList>
            <person name="Cao J."/>
            <person name="Maignien L."/>
            <person name="Shao Z."/>
            <person name="Alain K."/>
            <person name="Jebbar M."/>
        </authorList>
    </citation>
    <scope>NUCLEOTIDE SEQUENCE [LARGE SCALE GENOMIC DNA]</scope>
    <source>
        <strain evidence="2 4">J2</strain>
    </source>
</reference>
<organism evidence="3 5">
    <name type="scientific">Pseudodesulfovibrio indicus</name>
    <dbReference type="NCBI Taxonomy" id="1716143"/>
    <lineage>
        <taxon>Bacteria</taxon>
        <taxon>Pseudomonadati</taxon>
        <taxon>Thermodesulfobacteriota</taxon>
        <taxon>Desulfovibrionia</taxon>
        <taxon>Desulfovibrionales</taxon>
        <taxon>Desulfovibrionaceae</taxon>
    </lineage>
</organism>
<evidence type="ECO:0000313" key="5">
    <source>
        <dbReference type="Proteomes" id="UP000295506"/>
    </source>
</evidence>
<sequence length="116" mass="12580">MEFALLIPLLLIPLLTGMWDVSTMIDMNQILTRAAREGAVMASRGDDPVSAVKSYVETEGLVTDNLTVDVELGQPDPVLGQEVAVSLTYNFADATVYPWQELLPGGLRASARAKME</sequence>
<dbReference type="InterPro" id="IPR012495">
    <property type="entry name" value="TadE-like_dom"/>
</dbReference>
<evidence type="ECO:0000313" key="3">
    <source>
        <dbReference type="EMBL" id="TDT90938.1"/>
    </source>
</evidence>
<dbReference type="EMBL" id="CP014206">
    <property type="protein sequence ID" value="AMK12626.1"/>
    <property type="molecule type" value="Genomic_DNA"/>
</dbReference>
<protein>
    <submittedName>
        <fullName evidence="3">TadE-like protein</fullName>
    </submittedName>
</protein>
<dbReference type="KEGG" id="dej:AWY79_16690"/>
<evidence type="ECO:0000313" key="2">
    <source>
        <dbReference type="EMBL" id="AMK12626.1"/>
    </source>
</evidence>
<dbReference type="EMBL" id="SOBK01000002">
    <property type="protein sequence ID" value="TDT90938.1"/>
    <property type="molecule type" value="Genomic_DNA"/>
</dbReference>
<keyword evidence="4" id="KW-1185">Reference proteome</keyword>
<evidence type="ECO:0000313" key="4">
    <source>
        <dbReference type="Proteomes" id="UP000055611"/>
    </source>
</evidence>
<accession>A0A126QSC9</accession>
<dbReference type="Proteomes" id="UP000295506">
    <property type="component" value="Unassembled WGS sequence"/>
</dbReference>